<sequence length="671" mass="74153">MPSALVDHLLKPLALSQPPSPTIPTTTLDYVPNSPDSGTKKELQSLLAALNQRLSPSLVQVTVESLTQLGRRPELSTLRADPENIALKEAIISKLLVGLYAEGVDGCLSQATHAETEAEWWADIELSRLTVAWYLLQTSPARLVNLTRVILQALRRQNLPVNLSAFTPSSIRQLFPSAVPSRPNALNKALFPHLHHQTLSITSSTIIFSSSEPRHITPDNVFIKLWTTLDPVFSLTRMPIELTRQECTFKRKELEKIRDQRAEALGYLAGMRGDLALAIKEPGNMQSFLHDLTCIIEGDTKKAFGPVAVHSGASPEPLLDILHLSTTVFSTQRAAHQHLLDSRELLRPSRLTLIWPKLLLLPPLCIYALRSAYSSRTTLWELANDAKATAEGFIRGWLLDPLKDVLKTVRAGGDGGVIIQKEGIAADLASLERMTLALAKDQLNYTPEQLASLSRQIKLGDLTPAQQIYEEDIKRPLKSAVTGTLLRSMFIQVQKAKVDIDQALAGIDKLLKSQELTFAFVGVAPAFGIVYLLGGSLVALWSGGRGKGRYGGKRKICGVWSAMRRTERLLISQPRIRNHNPKNEEQDTDAGSISPLTAGLLLLSAARMRTYAETHLPLRSRLREGFLEDLGDLENPDLGRNDKMRVVERMWRCWGETLGWGKIAAGNISGR</sequence>
<dbReference type="OrthoDB" id="413313at2759"/>
<evidence type="ECO:0000256" key="5">
    <source>
        <dbReference type="ARBA" id="ARBA00023136"/>
    </source>
</evidence>
<keyword evidence="8" id="KW-1185">Reference proteome</keyword>
<dbReference type="EMBL" id="JAACJP010000008">
    <property type="protein sequence ID" value="KAF5382572.1"/>
    <property type="molecule type" value="Genomic_DNA"/>
</dbReference>
<keyword evidence="3 6" id="KW-1133">Transmembrane helix</keyword>
<evidence type="ECO:0000256" key="6">
    <source>
        <dbReference type="SAM" id="Phobius"/>
    </source>
</evidence>
<reference evidence="7 8" key="1">
    <citation type="journal article" date="2020" name="ISME J.">
        <title>Uncovering the hidden diversity of litter-decomposition mechanisms in mushroom-forming fungi.</title>
        <authorList>
            <person name="Floudas D."/>
            <person name="Bentzer J."/>
            <person name="Ahren D."/>
            <person name="Johansson T."/>
            <person name="Persson P."/>
            <person name="Tunlid A."/>
        </authorList>
    </citation>
    <scope>NUCLEOTIDE SEQUENCE [LARGE SCALE GENOMIC DNA]</scope>
    <source>
        <strain evidence="7 8">CBS 661.87</strain>
    </source>
</reference>
<name>A0A8H5HFT6_9AGAR</name>
<keyword evidence="2 6" id="KW-0812">Transmembrane</keyword>
<evidence type="ECO:0000313" key="7">
    <source>
        <dbReference type="EMBL" id="KAF5382572.1"/>
    </source>
</evidence>
<evidence type="ECO:0008006" key="9">
    <source>
        <dbReference type="Google" id="ProtNLM"/>
    </source>
</evidence>
<comment type="subcellular location">
    <subcellularLocation>
        <location evidence="1">Mitochondrion membrane</location>
        <topology evidence="1">Multi-pass membrane protein</topology>
    </subcellularLocation>
</comment>
<dbReference type="Proteomes" id="UP000565441">
    <property type="component" value="Unassembled WGS sequence"/>
</dbReference>
<dbReference type="AlphaFoldDB" id="A0A8H5HFT6"/>
<organism evidence="7 8">
    <name type="scientific">Tricholomella constricta</name>
    <dbReference type="NCBI Taxonomy" id="117010"/>
    <lineage>
        <taxon>Eukaryota</taxon>
        <taxon>Fungi</taxon>
        <taxon>Dikarya</taxon>
        <taxon>Basidiomycota</taxon>
        <taxon>Agaricomycotina</taxon>
        <taxon>Agaricomycetes</taxon>
        <taxon>Agaricomycetidae</taxon>
        <taxon>Agaricales</taxon>
        <taxon>Tricholomatineae</taxon>
        <taxon>Lyophyllaceae</taxon>
        <taxon>Tricholomella</taxon>
    </lineage>
</organism>
<dbReference type="InterPro" id="IPR013946">
    <property type="entry name" value="NCA2-like"/>
</dbReference>
<evidence type="ECO:0000313" key="8">
    <source>
        <dbReference type="Proteomes" id="UP000565441"/>
    </source>
</evidence>
<accession>A0A8H5HFT6</accession>
<dbReference type="GO" id="GO:0005741">
    <property type="term" value="C:mitochondrial outer membrane"/>
    <property type="evidence" value="ECO:0007669"/>
    <property type="project" value="TreeGrafter"/>
</dbReference>
<feature type="transmembrane region" description="Helical" evidence="6">
    <location>
        <begin position="518"/>
        <end position="541"/>
    </location>
</feature>
<evidence type="ECO:0000256" key="2">
    <source>
        <dbReference type="ARBA" id="ARBA00022692"/>
    </source>
</evidence>
<keyword evidence="4" id="KW-0496">Mitochondrion</keyword>
<evidence type="ECO:0000256" key="3">
    <source>
        <dbReference type="ARBA" id="ARBA00022989"/>
    </source>
</evidence>
<dbReference type="PANTHER" id="PTHR28234:SF1">
    <property type="entry name" value="NUCLEAR CONTROL OF ATPASE PROTEIN 2"/>
    <property type="match status" value="1"/>
</dbReference>
<evidence type="ECO:0000256" key="4">
    <source>
        <dbReference type="ARBA" id="ARBA00023128"/>
    </source>
</evidence>
<dbReference type="Pfam" id="PF08637">
    <property type="entry name" value="NCA2"/>
    <property type="match status" value="1"/>
</dbReference>
<keyword evidence="5 6" id="KW-0472">Membrane</keyword>
<gene>
    <name evidence="7" type="ORF">D9615_002883</name>
</gene>
<comment type="caution">
    <text evidence="7">The sequence shown here is derived from an EMBL/GenBank/DDBJ whole genome shotgun (WGS) entry which is preliminary data.</text>
</comment>
<dbReference type="PANTHER" id="PTHR28234">
    <property type="entry name" value="NUCLEAR CONTROL OF ATPASE PROTEIN 2"/>
    <property type="match status" value="1"/>
</dbReference>
<protein>
    <recommendedName>
        <fullName evidence="9">ATP synthase regulation protein NCA2</fullName>
    </recommendedName>
</protein>
<proteinExistence type="predicted"/>
<evidence type="ECO:0000256" key="1">
    <source>
        <dbReference type="ARBA" id="ARBA00004225"/>
    </source>
</evidence>